<name>A0ABR8N844_9ACTN</name>
<dbReference type="InterPro" id="IPR027268">
    <property type="entry name" value="Peptidase_M4/M1_CTD_sf"/>
</dbReference>
<dbReference type="Gene3D" id="3.10.170.10">
    <property type="match status" value="1"/>
</dbReference>
<dbReference type="SUPFAM" id="SSF55486">
    <property type="entry name" value="Metalloproteases ('zincins'), catalytic domain"/>
    <property type="match status" value="1"/>
</dbReference>
<feature type="domain" description="Peptidase M4 C-terminal" evidence="10">
    <location>
        <begin position="171"/>
        <end position="333"/>
    </location>
</feature>
<keyword evidence="12" id="KW-1185">Reference proteome</keyword>
<comment type="function">
    <text evidence="7">Extracellular zinc metalloprotease.</text>
</comment>
<evidence type="ECO:0000256" key="1">
    <source>
        <dbReference type="ARBA" id="ARBA00009388"/>
    </source>
</evidence>
<dbReference type="Pfam" id="PF01447">
    <property type="entry name" value="Peptidase_M4"/>
    <property type="match status" value="1"/>
</dbReference>
<keyword evidence="5 7" id="KW-0862">Zinc</keyword>
<dbReference type="Proteomes" id="UP000618818">
    <property type="component" value="Unassembled WGS sequence"/>
</dbReference>
<dbReference type="Gene3D" id="1.10.390.10">
    <property type="entry name" value="Neutral Protease Domain 2"/>
    <property type="match status" value="1"/>
</dbReference>
<feature type="region of interest" description="Disordered" evidence="8">
    <location>
        <begin position="340"/>
        <end position="362"/>
    </location>
</feature>
<protein>
    <recommendedName>
        <fullName evidence="7">Neutral metalloproteinase</fullName>
        <ecNumber evidence="7">3.4.24.-</ecNumber>
    </recommendedName>
</protein>
<reference evidence="11 12" key="1">
    <citation type="submission" date="2020-09" db="EMBL/GenBank/DDBJ databases">
        <title>novel species in genus Nocardioides.</title>
        <authorList>
            <person name="Zhang G."/>
        </authorList>
    </citation>
    <scope>NUCLEOTIDE SEQUENCE [LARGE SCALE GENOMIC DNA]</scope>
    <source>
        <strain evidence="11 12">KCTC 39551</strain>
    </source>
</reference>
<feature type="compositionally biased region" description="Basic and acidic residues" evidence="8">
    <location>
        <begin position="25"/>
        <end position="38"/>
    </location>
</feature>
<evidence type="ECO:0000256" key="7">
    <source>
        <dbReference type="RuleBase" id="RU366073"/>
    </source>
</evidence>
<feature type="compositionally biased region" description="Pro residues" evidence="8">
    <location>
        <begin position="347"/>
        <end position="356"/>
    </location>
</feature>
<dbReference type="CDD" id="cd09597">
    <property type="entry name" value="M4_TLP"/>
    <property type="match status" value="1"/>
</dbReference>
<dbReference type="Pfam" id="PF20242">
    <property type="entry name" value="Emfourin"/>
    <property type="match status" value="1"/>
</dbReference>
<keyword evidence="4 7" id="KW-0378">Hydrolase</keyword>
<gene>
    <name evidence="11" type="ORF">IEZ26_02135</name>
</gene>
<dbReference type="RefSeq" id="WP_191193279.1">
    <property type="nucleotide sequence ID" value="NZ_JACXYZ010000001.1"/>
</dbReference>
<comment type="cofactor">
    <cofactor evidence="7">
        <name>Zn(2+)</name>
        <dbReference type="ChEBI" id="CHEBI:29105"/>
    </cofactor>
</comment>
<evidence type="ECO:0000259" key="9">
    <source>
        <dbReference type="Pfam" id="PF01447"/>
    </source>
</evidence>
<dbReference type="InterPro" id="IPR013856">
    <property type="entry name" value="Peptidase_M4_domain"/>
</dbReference>
<dbReference type="Pfam" id="PF02868">
    <property type="entry name" value="Peptidase_M4_C"/>
    <property type="match status" value="1"/>
</dbReference>
<evidence type="ECO:0000259" key="10">
    <source>
        <dbReference type="Pfam" id="PF02868"/>
    </source>
</evidence>
<evidence type="ECO:0000313" key="11">
    <source>
        <dbReference type="EMBL" id="MBD3923406.1"/>
    </source>
</evidence>
<evidence type="ECO:0000256" key="5">
    <source>
        <dbReference type="ARBA" id="ARBA00022833"/>
    </source>
</evidence>
<evidence type="ECO:0000256" key="4">
    <source>
        <dbReference type="ARBA" id="ARBA00022801"/>
    </source>
</evidence>
<dbReference type="EMBL" id="JACXYZ010000001">
    <property type="protein sequence ID" value="MBD3923406.1"/>
    <property type="molecule type" value="Genomic_DNA"/>
</dbReference>
<comment type="subcellular location">
    <subcellularLocation>
        <location evidence="7">Secreted</location>
    </subcellularLocation>
</comment>
<dbReference type="PANTHER" id="PTHR43579">
    <property type="match status" value="1"/>
</dbReference>
<evidence type="ECO:0000256" key="2">
    <source>
        <dbReference type="ARBA" id="ARBA00022670"/>
    </source>
</evidence>
<proteinExistence type="inferred from homology"/>
<keyword evidence="6 7" id="KW-0482">Metalloprotease</keyword>
<dbReference type="PRINTS" id="PR00730">
    <property type="entry name" value="THERMOLYSIN"/>
</dbReference>
<evidence type="ECO:0000256" key="8">
    <source>
        <dbReference type="SAM" id="MobiDB-lite"/>
    </source>
</evidence>
<dbReference type="InterPro" id="IPR049457">
    <property type="entry name" value="Emfourin"/>
</dbReference>
<dbReference type="InterPro" id="IPR023612">
    <property type="entry name" value="Peptidase_M4"/>
</dbReference>
<keyword evidence="3" id="KW-0479">Metal-binding</keyword>
<feature type="region of interest" description="Disordered" evidence="8">
    <location>
        <begin position="25"/>
        <end position="53"/>
    </location>
</feature>
<dbReference type="InterPro" id="IPR052759">
    <property type="entry name" value="Metalloprotease_M4"/>
</dbReference>
<evidence type="ECO:0000256" key="6">
    <source>
        <dbReference type="ARBA" id="ARBA00023049"/>
    </source>
</evidence>
<accession>A0ABR8N844</accession>
<sequence length="456" mass="48032">MTTPRATRCTFIPPWLVERVDGPERAARDDELRRERSLRGRAPRPTPPSAEGVVAAPDWTVHDAESRTTLPGQPARSAGDPATGDVAVDEAATGIEATLQMFLDDLARDSYDGRGGPVSLTVHYGSRYNNAFWDGTQLVFGDGDGRVFERFTKPVDVLAHEFSHAVVEHTADLTYRGQSGALNESVADAFASCLKQRLLGQDAGEGDWLIGQGIFTPSIQARALRDMAAPGTAYDDPEIGADPQVGHMDDYVETTADNGGVHLNSGIPNKAFQLAAVAIGGTSISGAGRIWYDALVGGDVPSGATFATFAAATVAAAGDHADAVQDAWAQVGVEIDAAAGETDQQPLPTPQPPSPQPGGRLRVERSGGFAGRTETAEVDLGQVDDPDLGQLVTEAVLASATSDGPPRPDMFVYTFTVDDGDPVRVPEHLLTASQAELARRILRPDPATGSTSGWEA</sequence>
<dbReference type="PANTHER" id="PTHR43579:SF1">
    <property type="entry name" value="NEUTRAL METALLOPROTEINASE"/>
    <property type="match status" value="1"/>
</dbReference>
<dbReference type="InterPro" id="IPR001570">
    <property type="entry name" value="Peptidase_M4_C_domain"/>
</dbReference>
<evidence type="ECO:0000313" key="12">
    <source>
        <dbReference type="Proteomes" id="UP000618818"/>
    </source>
</evidence>
<keyword evidence="2 7" id="KW-0645">Protease</keyword>
<evidence type="ECO:0000256" key="3">
    <source>
        <dbReference type="ARBA" id="ARBA00022723"/>
    </source>
</evidence>
<comment type="similarity">
    <text evidence="1 7">Belongs to the peptidase M4 family.</text>
</comment>
<comment type="caution">
    <text evidence="11">The sequence shown here is derived from an EMBL/GenBank/DDBJ whole genome shotgun (WGS) entry which is preliminary data.</text>
</comment>
<feature type="domain" description="Peptidase M4" evidence="9">
    <location>
        <begin position="85"/>
        <end position="168"/>
    </location>
</feature>
<organism evidence="11 12">
    <name type="scientific">Nocardioides cavernae</name>
    <dbReference type="NCBI Taxonomy" id="1921566"/>
    <lineage>
        <taxon>Bacteria</taxon>
        <taxon>Bacillati</taxon>
        <taxon>Actinomycetota</taxon>
        <taxon>Actinomycetes</taxon>
        <taxon>Propionibacteriales</taxon>
        <taxon>Nocardioidaceae</taxon>
        <taxon>Nocardioides</taxon>
    </lineage>
</organism>
<keyword evidence="7" id="KW-0964">Secreted</keyword>
<dbReference type="EC" id="3.4.24.-" evidence="7"/>